<dbReference type="Proteomes" id="UP000832011">
    <property type="component" value="Chromosome"/>
</dbReference>
<dbReference type="InterPro" id="IPR032066">
    <property type="entry name" value="GP3_package"/>
</dbReference>
<dbReference type="EMBL" id="CP091511">
    <property type="protein sequence ID" value="UOO89521.1"/>
    <property type="molecule type" value="Genomic_DNA"/>
</dbReference>
<evidence type="ECO:0000313" key="2">
    <source>
        <dbReference type="Proteomes" id="UP000832011"/>
    </source>
</evidence>
<accession>A0ABY4E194</accession>
<reference evidence="1 2" key="1">
    <citation type="journal article" date="2022" name="Res Sq">
        <title>Evolution of multicellular longitudinally dividing oral cavity symbionts (Neisseriaceae).</title>
        <authorList>
            <person name="Nyongesa S."/>
            <person name="Weber P."/>
            <person name="Bernet E."/>
            <person name="Pullido F."/>
            <person name="Nieckarz M."/>
            <person name="Delaby M."/>
            <person name="Nieves C."/>
            <person name="Viehboeck T."/>
            <person name="Krause N."/>
            <person name="Rivera-Millot A."/>
            <person name="Nakamura A."/>
            <person name="Vischer N."/>
            <person name="VanNieuwenhze M."/>
            <person name="Brun Y."/>
            <person name="Cava F."/>
            <person name="Bulgheresi S."/>
            <person name="Veyrier F."/>
        </authorList>
    </citation>
    <scope>NUCLEOTIDE SEQUENCE [LARGE SCALE GENOMIC DNA]</scope>
    <source>
        <strain evidence="1 2">SN4</strain>
    </source>
</reference>
<organism evidence="1 2">
    <name type="scientific">Vitreoscilla massiliensis</name>
    <dbReference type="NCBI Taxonomy" id="1689272"/>
    <lineage>
        <taxon>Bacteria</taxon>
        <taxon>Pseudomonadati</taxon>
        <taxon>Pseudomonadota</taxon>
        <taxon>Betaproteobacteria</taxon>
        <taxon>Neisseriales</taxon>
        <taxon>Neisseriaceae</taxon>
        <taxon>Vitreoscilla</taxon>
    </lineage>
</organism>
<dbReference type="Gene3D" id="1.10.132.80">
    <property type="match status" value="1"/>
</dbReference>
<dbReference type="Pfam" id="PF16677">
    <property type="entry name" value="GP3_package"/>
    <property type="match status" value="1"/>
</dbReference>
<gene>
    <name evidence="1" type="ORF">LVJ82_00635</name>
</gene>
<name>A0ABY4E194_9NEIS</name>
<sequence length="140" mass="15666">MTEAAKDAAPNAVGRPRLIKSPQEFDERVDTYISWCRSKEEPILLTGLILALGLSSKQAFYNYEEYPEFLDSVKRAKLLVEMEYEKRLNTFSSATGPIFALKNFGWSDKQELDVTTGGDKMNQAPTIIQLVAPNVTNGTD</sequence>
<dbReference type="RefSeq" id="WP_058357210.1">
    <property type="nucleotide sequence ID" value="NZ_CABKVG010000010.1"/>
</dbReference>
<keyword evidence="2" id="KW-1185">Reference proteome</keyword>
<proteinExistence type="predicted"/>
<protein>
    <submittedName>
        <fullName evidence="1">DNA-packaging protein</fullName>
    </submittedName>
</protein>
<evidence type="ECO:0000313" key="1">
    <source>
        <dbReference type="EMBL" id="UOO89521.1"/>
    </source>
</evidence>